<evidence type="ECO:0000313" key="3">
    <source>
        <dbReference type="EMBL" id="MFC0674350.1"/>
    </source>
</evidence>
<reference evidence="3 4" key="1">
    <citation type="submission" date="2024-09" db="EMBL/GenBank/DDBJ databases">
        <authorList>
            <person name="Sun Q."/>
            <person name="Mori K."/>
        </authorList>
    </citation>
    <scope>NUCLEOTIDE SEQUENCE [LARGE SCALE GENOMIC DNA]</scope>
    <source>
        <strain evidence="3 4">CICC 10874</strain>
    </source>
</reference>
<evidence type="ECO:0000313" key="4">
    <source>
        <dbReference type="Proteomes" id="UP001589793"/>
    </source>
</evidence>
<feature type="region of interest" description="Disordered" evidence="1">
    <location>
        <begin position="1"/>
        <end position="22"/>
    </location>
</feature>
<dbReference type="RefSeq" id="WP_376980350.1">
    <property type="nucleotide sequence ID" value="NZ_JBHLSV010000010.1"/>
</dbReference>
<gene>
    <name evidence="3" type="ORF">ACFFF6_10335</name>
</gene>
<accession>A0ABV6RBJ4</accession>
<keyword evidence="4" id="KW-1185">Reference proteome</keyword>
<dbReference type="EMBL" id="JBHLSV010000010">
    <property type="protein sequence ID" value="MFC0674350.1"/>
    <property type="molecule type" value="Genomic_DNA"/>
</dbReference>
<evidence type="ECO:0000256" key="1">
    <source>
        <dbReference type="SAM" id="MobiDB-lite"/>
    </source>
</evidence>
<sequence>MPTSPPAPSSRPRRASTGRIPTDALHQDAVPDAGASLSVLVVADPGLPTRRFLDVEPLVHERLGERLGVDPAIEVRSALVETRPDGSLLLAETASTRASGRFSATVVLTEMPRCIHGELLVAEVFPQERLAALFWPTLGIIARRTRIAEVAADSIVHALDGDAPDRAGMPRRRSAWAEDPERDALLLHARRLTGPVRTVIGMVVTNAPWRTARKLSSALAAASAAGAFGIFYNSIWQMAAALSTARLLVIGLLSMTVMVLWLVLRNGLWDRAGPERGPGVAMLYNLSTLATLFLCVLALYVVLVVLILISGAIVIDPSFMSDVLGQPARFSHYMGIAWLSAAMGVVAGGIGSSFDPETDVRQLTHGMRERQRTSDEHR</sequence>
<organism evidence="3 4">
    <name type="scientific">Brachybacterium hainanense</name>
    <dbReference type="NCBI Taxonomy" id="1541174"/>
    <lineage>
        <taxon>Bacteria</taxon>
        <taxon>Bacillati</taxon>
        <taxon>Actinomycetota</taxon>
        <taxon>Actinomycetes</taxon>
        <taxon>Micrococcales</taxon>
        <taxon>Dermabacteraceae</taxon>
        <taxon>Brachybacterium</taxon>
    </lineage>
</organism>
<keyword evidence="2" id="KW-0812">Transmembrane</keyword>
<feature type="transmembrane region" description="Helical" evidence="2">
    <location>
        <begin position="336"/>
        <end position="354"/>
    </location>
</feature>
<keyword evidence="2" id="KW-1133">Transmembrane helix</keyword>
<feature type="transmembrane region" description="Helical" evidence="2">
    <location>
        <begin position="247"/>
        <end position="264"/>
    </location>
</feature>
<feature type="transmembrane region" description="Helical" evidence="2">
    <location>
        <begin position="284"/>
        <end position="315"/>
    </location>
</feature>
<feature type="transmembrane region" description="Helical" evidence="2">
    <location>
        <begin position="215"/>
        <end position="235"/>
    </location>
</feature>
<comment type="caution">
    <text evidence="3">The sequence shown here is derived from an EMBL/GenBank/DDBJ whole genome shotgun (WGS) entry which is preliminary data.</text>
</comment>
<proteinExistence type="predicted"/>
<dbReference type="Proteomes" id="UP001589793">
    <property type="component" value="Unassembled WGS sequence"/>
</dbReference>
<keyword evidence="2" id="KW-0472">Membrane</keyword>
<protein>
    <submittedName>
        <fullName evidence="3">Uncharacterized protein</fullName>
    </submittedName>
</protein>
<evidence type="ECO:0000256" key="2">
    <source>
        <dbReference type="SAM" id="Phobius"/>
    </source>
</evidence>
<name>A0ABV6RBJ4_9MICO</name>